<protein>
    <submittedName>
        <fullName evidence="3">Uncharacterized protein</fullName>
    </submittedName>
</protein>
<sequence length="670" mass="75507">MKGLSKVSSWIAIASLAGGVLACRTNTTPNVSPSTVGPKVSELTLNATPAPGTTKLVAAENSGLPIQPIPVDRRLRNPWPSDWEQEFQQRAQQVIAFYQGKKYGNNKGENEKRSYPYAMFDFLAGNRDAAIAFLQSEDKQAKDNQHTAGIDYYYSFTLKGQMRKYFLFGQFLDPAYKQRMFEGAKNWTKQDPNRRPHPIYGKGDDSKQGWGPEVRGSWVDNRNTDNLRAMREISVYLMAEETENEAVRRLYKQKLHRYVSALYHIGMGEWDSENYHGHTLAAYLNLYDFAKDPEVKQLAKAALDWLSATGAVKYYHGGFGGPSKRDYGKGNVVFGSSAARLLWLYFGDATLPNPEPERDSIHVITSAYRPPEAVVNLARKQFAKPTELLITHPTYENWKPGRSDEPAYWETTFFGQTYQLGSVVSSFKDGDVGPFKLMAQNSQRGVDYFVANTDGDRAQPGKNRGDQIGQYRNLMIWLRPASETPFFFQVPKSAKAEVEDGVWFFQFENTWLAVSPINLQPYEEVAIANKKTADLYRQERTLKSVPGDSAYTGFTLEVGEPATHGRYQQFKQAVKNKSQLNLSRLPQGMVQLRGGTGETLELRHNPQNELPTVVRNGAVYDWEQHFDLYKPTEGNGPISLGWKQGRLRVVAGNSTFETQVEAADTLEVAP</sequence>
<evidence type="ECO:0000256" key="2">
    <source>
        <dbReference type="SAM" id="SignalP"/>
    </source>
</evidence>
<feature type="signal peptide" evidence="2">
    <location>
        <begin position="1"/>
        <end position="22"/>
    </location>
</feature>
<feature type="region of interest" description="Disordered" evidence="1">
    <location>
        <begin position="187"/>
        <end position="217"/>
    </location>
</feature>
<gene>
    <name evidence="3" type="ORF">NC998_12360</name>
</gene>
<accession>A0ABV0J7Y6</accession>
<evidence type="ECO:0000313" key="4">
    <source>
        <dbReference type="Proteomes" id="UP001464891"/>
    </source>
</evidence>
<reference evidence="3 4" key="1">
    <citation type="submission" date="2022-04" db="EMBL/GenBank/DDBJ databases">
        <title>Positive selection, recombination, and allopatry shape intraspecific diversity of widespread and dominant cyanobacteria.</title>
        <authorList>
            <person name="Wei J."/>
            <person name="Shu W."/>
            <person name="Hu C."/>
        </authorList>
    </citation>
    <scope>NUCLEOTIDE SEQUENCE [LARGE SCALE GENOMIC DNA]</scope>
    <source>
        <strain evidence="3 4">GB2-A4</strain>
    </source>
</reference>
<feature type="chain" id="PRO_5045649629" evidence="2">
    <location>
        <begin position="23"/>
        <end position="670"/>
    </location>
</feature>
<evidence type="ECO:0000313" key="3">
    <source>
        <dbReference type="EMBL" id="MEP0817887.1"/>
    </source>
</evidence>
<name>A0ABV0J7Y6_9CYAN</name>
<dbReference type="Proteomes" id="UP001464891">
    <property type="component" value="Unassembled WGS sequence"/>
</dbReference>
<keyword evidence="2" id="KW-0732">Signal</keyword>
<evidence type="ECO:0000256" key="1">
    <source>
        <dbReference type="SAM" id="MobiDB-lite"/>
    </source>
</evidence>
<comment type="caution">
    <text evidence="3">The sequence shown here is derived from an EMBL/GenBank/DDBJ whole genome shotgun (WGS) entry which is preliminary data.</text>
</comment>
<keyword evidence="4" id="KW-1185">Reference proteome</keyword>
<dbReference type="EMBL" id="JAMPKM010000006">
    <property type="protein sequence ID" value="MEP0817887.1"/>
    <property type="molecule type" value="Genomic_DNA"/>
</dbReference>
<organism evidence="3 4">
    <name type="scientific">Trichocoleus desertorum GB2-A4</name>
    <dbReference type="NCBI Taxonomy" id="2933944"/>
    <lineage>
        <taxon>Bacteria</taxon>
        <taxon>Bacillati</taxon>
        <taxon>Cyanobacteriota</taxon>
        <taxon>Cyanophyceae</taxon>
        <taxon>Leptolyngbyales</taxon>
        <taxon>Trichocoleusaceae</taxon>
        <taxon>Trichocoleus</taxon>
    </lineage>
</organism>
<dbReference type="RefSeq" id="WP_190434816.1">
    <property type="nucleotide sequence ID" value="NZ_JAMPKM010000006.1"/>
</dbReference>
<dbReference type="PROSITE" id="PS51257">
    <property type="entry name" value="PROKAR_LIPOPROTEIN"/>
    <property type="match status" value="1"/>
</dbReference>
<proteinExistence type="predicted"/>